<keyword evidence="7" id="KW-0496">Mitochondrion</keyword>
<proteinExistence type="inferred from homology"/>
<organism evidence="9 10">
    <name type="scientific">Candida metapsilosis</name>
    <dbReference type="NCBI Taxonomy" id="273372"/>
    <lineage>
        <taxon>Eukaryota</taxon>
        <taxon>Fungi</taxon>
        <taxon>Dikarya</taxon>
        <taxon>Ascomycota</taxon>
        <taxon>Saccharomycotina</taxon>
        <taxon>Pichiomycetes</taxon>
        <taxon>Debaryomycetaceae</taxon>
        <taxon>Candida/Lodderomyces clade</taxon>
        <taxon>Candida</taxon>
    </lineage>
</organism>
<evidence type="ECO:0000313" key="10">
    <source>
        <dbReference type="Proteomes" id="UP000669133"/>
    </source>
</evidence>
<dbReference type="EMBL" id="JAEOAQ010000001">
    <property type="protein sequence ID" value="KAG5422277.1"/>
    <property type="molecule type" value="Genomic_DNA"/>
</dbReference>
<comment type="caution">
    <text evidence="9">The sequence shown here is derived from an EMBL/GenBank/DDBJ whole genome shotgun (WGS) entry which is preliminary data.</text>
</comment>
<dbReference type="GO" id="GO:0015031">
    <property type="term" value="P:protein transport"/>
    <property type="evidence" value="ECO:0007669"/>
    <property type="project" value="UniProtKB-KW"/>
</dbReference>
<evidence type="ECO:0000313" key="9">
    <source>
        <dbReference type="EMBL" id="KAG5422277.1"/>
    </source>
</evidence>
<feature type="domain" description="Tim10-like" evidence="8">
    <location>
        <begin position="22"/>
        <end position="86"/>
    </location>
</feature>
<dbReference type="OrthoDB" id="344165at2759"/>
<dbReference type="GeneID" id="93650001"/>
<dbReference type="Proteomes" id="UP000669133">
    <property type="component" value="Unassembled WGS sequence"/>
</dbReference>
<keyword evidence="5" id="KW-0472">Membrane</keyword>
<dbReference type="InterPro" id="IPR004217">
    <property type="entry name" value="Tim10-like"/>
</dbReference>
<keyword evidence="4 7" id="KW-0811">Translocation</keyword>
<comment type="similarity">
    <text evidence="1 7">Belongs to the small Tim family.</text>
</comment>
<comment type="function">
    <text evidence="7">Mitochondrial intermembrane chaperone that participates in the import and insertion of some multi-pass transmembrane proteins into the mitochondrial inner membrane. Also required for the transfer of beta-barrel precursors from the TOM complex to the sorting and assembly machinery (SAM complex) of the outer membrane. Acts as a chaperone-like protein that protects the hydrophobic precursors from aggregation and guide them through the mitochondrial intermembrane space.</text>
</comment>
<evidence type="ECO:0000256" key="7">
    <source>
        <dbReference type="RuleBase" id="RU367043"/>
    </source>
</evidence>
<dbReference type="AlphaFoldDB" id="A0A8H7ZHR1"/>
<comment type="subcellular location">
    <subcellularLocation>
        <location evidence="7">Mitochondrion inner membrane</location>
        <topology evidence="7">Peripheral membrane protein</topology>
        <orientation evidence="7">Intermembrane side</orientation>
    </subcellularLocation>
</comment>
<protein>
    <recommendedName>
        <fullName evidence="7">Mitochondrial import inner membrane translocase subunit</fullName>
    </recommendedName>
</protein>
<keyword evidence="7" id="KW-0143">Chaperone</keyword>
<evidence type="ECO:0000256" key="4">
    <source>
        <dbReference type="ARBA" id="ARBA00023010"/>
    </source>
</evidence>
<name>A0A8H7ZHR1_9ASCO</name>
<sequence>MSAISPSALQNLDPESRKEMMQFLEAEQSKSKVQTSIHNFTDMCFKKCNKDKPITSATLDTKEEQCLVNCLNRFLDTNIKVVEALQGK</sequence>
<dbReference type="RefSeq" id="XP_067551393.1">
    <property type="nucleotide sequence ID" value="XM_067690110.1"/>
</dbReference>
<keyword evidence="3 7" id="KW-0653">Protein transport</keyword>
<comment type="domain">
    <text evidence="7">The twin CX3C motif contains 4 conserved Cys residues that form 2 disulfide bonds in the mitochondrial intermembrane space.</text>
</comment>
<gene>
    <name evidence="9" type="ORF">I9W82_001372</name>
</gene>
<dbReference type="Pfam" id="PF02953">
    <property type="entry name" value="zf-Tim10_DDP"/>
    <property type="match status" value="1"/>
</dbReference>
<comment type="subunit">
    <text evidence="7">Heterohexamer.</text>
</comment>
<dbReference type="GO" id="GO:0005743">
    <property type="term" value="C:mitochondrial inner membrane"/>
    <property type="evidence" value="ECO:0007669"/>
    <property type="project" value="UniProtKB-SubCell"/>
</dbReference>
<keyword evidence="7" id="KW-0813">Transport</keyword>
<accession>A0A8H7ZHR1</accession>
<evidence type="ECO:0000256" key="3">
    <source>
        <dbReference type="ARBA" id="ARBA00022927"/>
    </source>
</evidence>
<evidence type="ECO:0000256" key="6">
    <source>
        <dbReference type="ARBA" id="ARBA00023157"/>
    </source>
</evidence>
<keyword evidence="2 7" id="KW-0999">Mitochondrion inner membrane</keyword>
<evidence type="ECO:0000259" key="8">
    <source>
        <dbReference type="Pfam" id="PF02953"/>
    </source>
</evidence>
<dbReference type="InterPro" id="IPR035427">
    <property type="entry name" value="Tim10-like_dom_sf"/>
</dbReference>
<keyword evidence="10" id="KW-1185">Reference proteome</keyword>
<dbReference type="SUPFAM" id="SSF144122">
    <property type="entry name" value="Tim10-like"/>
    <property type="match status" value="1"/>
</dbReference>
<reference evidence="9 10" key="1">
    <citation type="submission" date="2020-12" db="EMBL/GenBank/DDBJ databases">
        <title>Effect of drift, selection, and recombination on the evolution of hybrid genomes in Candida yeast pathogens.</title>
        <authorList>
            <person name="Mixao V."/>
            <person name="Ksiezopolska E."/>
            <person name="Saus E."/>
            <person name="Boekhout T."/>
            <person name="Gacser A."/>
            <person name="Gabaldon T."/>
        </authorList>
    </citation>
    <scope>NUCLEOTIDE SEQUENCE [LARGE SCALE GENOMIC DNA]</scope>
    <source>
        <strain evidence="9 10">BP57</strain>
    </source>
</reference>
<keyword evidence="6 7" id="KW-1015">Disulfide bond</keyword>
<evidence type="ECO:0000256" key="1">
    <source>
        <dbReference type="ARBA" id="ARBA00006720"/>
    </source>
</evidence>
<dbReference type="Gene3D" id="1.10.287.810">
    <property type="entry name" value="Mitochondrial import inner membrane translocase subunit tim13 like domains"/>
    <property type="match status" value="1"/>
</dbReference>
<evidence type="ECO:0000256" key="2">
    <source>
        <dbReference type="ARBA" id="ARBA00022792"/>
    </source>
</evidence>
<evidence type="ECO:0000256" key="5">
    <source>
        <dbReference type="ARBA" id="ARBA00023136"/>
    </source>
</evidence>